<name>A0ACD3ZLV6_FUSSC</name>
<protein>
    <submittedName>
        <fullName evidence="1">Uncharacterized protein</fullName>
    </submittedName>
</protein>
<keyword evidence="2" id="KW-1185">Reference proteome</keyword>
<dbReference type="Proteomes" id="UP000830768">
    <property type="component" value="Chromosome 11"/>
</dbReference>
<gene>
    <name evidence="1" type="ORF">LCI18_013259</name>
</gene>
<reference evidence="1" key="1">
    <citation type="submission" date="2021-11" db="EMBL/GenBank/DDBJ databases">
        <title>Fusarium solani-melongenae Genome sequencing and assembly.</title>
        <authorList>
            <person name="Xie S."/>
            <person name="Huang L."/>
            <person name="Zhang X."/>
        </authorList>
    </citation>
    <scope>NUCLEOTIDE SEQUENCE</scope>
    <source>
        <strain evidence="1">CRI 24-3</strain>
    </source>
</reference>
<organism evidence="1 2">
    <name type="scientific">Fusarium solani subsp. cucurbitae</name>
    <name type="common">Neocosmosporum cucurbitae</name>
    <dbReference type="NCBI Taxonomy" id="2747967"/>
    <lineage>
        <taxon>Eukaryota</taxon>
        <taxon>Fungi</taxon>
        <taxon>Dikarya</taxon>
        <taxon>Ascomycota</taxon>
        <taxon>Pezizomycotina</taxon>
        <taxon>Sordariomycetes</taxon>
        <taxon>Hypocreomycetidae</taxon>
        <taxon>Hypocreales</taxon>
        <taxon>Nectriaceae</taxon>
        <taxon>Fusarium</taxon>
        <taxon>Fusarium solani species complex</taxon>
    </lineage>
</organism>
<evidence type="ECO:0000313" key="2">
    <source>
        <dbReference type="Proteomes" id="UP000830768"/>
    </source>
</evidence>
<sequence>MSSILATGSLKLAADLDKLVKVKNALEKVREETEGATYLECFKLSNLRRTIISFAPLSIQALSGVTVIGSNFTYYSQLGGYSTDMSFRLQIAQQTLNMFGNMVSWYLIDRVGRRDLTFWGLVVLTIVLMVTSGLAARSDIASIKGVVALEVFYVWWYNLTIGATAYALLAETATSRLRVKSVAIGISLQNSLFMMWAFVLPYIFNPDEANLGAKTAFIFGGISVFCMVYVWVY</sequence>
<dbReference type="EMBL" id="CP090039">
    <property type="protein sequence ID" value="UPL02325.1"/>
    <property type="molecule type" value="Genomic_DNA"/>
</dbReference>
<accession>A0ACD3ZLV6</accession>
<proteinExistence type="predicted"/>
<evidence type="ECO:0000313" key="1">
    <source>
        <dbReference type="EMBL" id="UPL02325.1"/>
    </source>
</evidence>